<gene>
    <name evidence="1" type="ORF">B4135_0430</name>
</gene>
<evidence type="ECO:0000313" key="2">
    <source>
        <dbReference type="Proteomes" id="UP000075683"/>
    </source>
</evidence>
<proteinExistence type="predicted"/>
<dbReference type="EMBL" id="LQYT01000135">
    <property type="protein sequence ID" value="KYD08748.1"/>
    <property type="molecule type" value="Genomic_DNA"/>
</dbReference>
<protein>
    <submittedName>
        <fullName evidence="1">Uncharacterized protein</fullName>
    </submittedName>
</protein>
<dbReference type="Proteomes" id="UP000075683">
    <property type="component" value="Unassembled WGS sequence"/>
</dbReference>
<organism evidence="1 2">
    <name type="scientific">Caldibacillus debilis</name>
    <dbReference type="NCBI Taxonomy" id="301148"/>
    <lineage>
        <taxon>Bacteria</taxon>
        <taxon>Bacillati</taxon>
        <taxon>Bacillota</taxon>
        <taxon>Bacilli</taxon>
        <taxon>Bacillales</taxon>
        <taxon>Bacillaceae</taxon>
        <taxon>Caldibacillus</taxon>
    </lineage>
</organism>
<dbReference type="AlphaFoldDB" id="A0A150L8T5"/>
<comment type="caution">
    <text evidence="1">The sequence shown here is derived from an EMBL/GenBank/DDBJ whole genome shotgun (WGS) entry which is preliminary data.</text>
</comment>
<name>A0A150L8T5_9BACI</name>
<sequence length="52" mass="5690">MKNTKKEKAIASLPWLHEHRIPAGCHSRISTAATAACSVLGNPVFQTIAEFR</sequence>
<accession>A0A150L8T5</accession>
<evidence type="ECO:0000313" key="1">
    <source>
        <dbReference type="EMBL" id="KYD08748.1"/>
    </source>
</evidence>
<reference evidence="1 2" key="1">
    <citation type="submission" date="2016-01" db="EMBL/GenBank/DDBJ databases">
        <title>Draft Genome Sequences of Seven Thermophilic Sporeformers Isolated from Foods.</title>
        <authorList>
            <person name="Berendsen E.M."/>
            <person name="Wells-Bennik M.H."/>
            <person name="Krawcyk A.O."/>
            <person name="De Jong A."/>
            <person name="Holsappel S."/>
            <person name="Eijlander R.T."/>
            <person name="Kuipers O.P."/>
        </authorList>
    </citation>
    <scope>NUCLEOTIDE SEQUENCE [LARGE SCALE GENOMIC DNA]</scope>
    <source>
        <strain evidence="1 2">B4135</strain>
    </source>
</reference>